<accession>Q16946</accession>
<evidence type="ECO:0000256" key="7">
    <source>
        <dbReference type="SAM" id="Coils"/>
    </source>
</evidence>
<sequence>MELDLWSEDFQLAREWGLEMPVVQTDGQFGDLKSTSRHGGDESLSLQPQGATLKLEPFEEDVLGAEWMESSDLGSFLDALGDNHERLHPFESNLLEFTSLITPDDSTVSKDILSSTLQFPTQPVNIPLYASHGAEDFSAETEFENHLSPPDSPEQVAPVINLEPVELTASHMTVISPDGLLGGMELASESLTFTELDFVNFNDSAVGSIGGAEELLGSPLSVDDVESTISFSGPSSPETSQSSIIESSPELYKVISTSSIDASKRFSPYSRSSKSKQSVKTSDAKAPRKTRTPAQPVPEHVIMEHLDKKDRKKLQNKNAAIRYRMKKKGEAQGIKGEEQELEELNTKLKTKVDDLQREIKYMKNLMEDVCKAKGIQLK</sequence>
<feature type="region of interest" description="Disordered" evidence="8">
    <location>
        <begin position="265"/>
        <end position="298"/>
    </location>
</feature>
<feature type="domain" description="BZIP" evidence="9">
    <location>
        <begin position="306"/>
        <end position="369"/>
    </location>
</feature>
<dbReference type="PANTHER" id="PTHR13044">
    <property type="entry name" value="ACTIVATING TRANSCRIPTION FACTOR ATF 4/5"/>
    <property type="match status" value="1"/>
</dbReference>
<feature type="compositionally biased region" description="Low complexity" evidence="8">
    <location>
        <begin position="229"/>
        <end position="246"/>
    </location>
</feature>
<dbReference type="PANTHER" id="PTHR13044:SF14">
    <property type="entry name" value="CRYPTOCEPHAL, ISOFORM A"/>
    <property type="match status" value="1"/>
</dbReference>
<dbReference type="GO" id="GO:0000977">
    <property type="term" value="F:RNA polymerase II transcription regulatory region sequence-specific DNA binding"/>
    <property type="evidence" value="ECO:0007669"/>
    <property type="project" value="TreeGrafter"/>
</dbReference>
<feature type="coiled-coil region" evidence="7">
    <location>
        <begin position="334"/>
        <end position="365"/>
    </location>
</feature>
<evidence type="ECO:0000313" key="12">
    <source>
        <dbReference type="RefSeq" id="NP_001191630.1"/>
    </source>
</evidence>
<dbReference type="InterPro" id="IPR046347">
    <property type="entry name" value="bZIP_sf"/>
</dbReference>
<comment type="similarity">
    <text evidence="2">Belongs to the bZIP family.</text>
</comment>
<dbReference type="DIP" id="DIP-48613N"/>
<evidence type="ECO:0000256" key="4">
    <source>
        <dbReference type="ARBA" id="ARBA00023125"/>
    </source>
</evidence>
<dbReference type="PROSITE" id="PS00036">
    <property type="entry name" value="BZIP_BASIC"/>
    <property type="match status" value="1"/>
</dbReference>
<dbReference type="GO" id="GO:0005634">
    <property type="term" value="C:nucleus"/>
    <property type="evidence" value="ECO:0007669"/>
    <property type="project" value="UniProtKB-SubCell"/>
</dbReference>
<evidence type="ECO:0000256" key="3">
    <source>
        <dbReference type="ARBA" id="ARBA00023015"/>
    </source>
</evidence>
<dbReference type="InterPro" id="IPR004827">
    <property type="entry name" value="bZIP"/>
</dbReference>
<dbReference type="IntAct" id="Q16946">
    <property type="interactions" value="1"/>
</dbReference>
<dbReference type="RefSeq" id="NP_001191630.1">
    <property type="nucleotide sequence ID" value="NM_001204701.1"/>
</dbReference>
<dbReference type="SMART" id="SM00338">
    <property type="entry name" value="BRLZ"/>
    <property type="match status" value="1"/>
</dbReference>
<evidence type="ECO:0000256" key="8">
    <source>
        <dbReference type="SAM" id="MobiDB-lite"/>
    </source>
</evidence>
<dbReference type="EMBL" id="U40851">
    <property type="protein sequence ID" value="AAA92437.1"/>
    <property type="molecule type" value="mRNA"/>
</dbReference>
<dbReference type="GO" id="GO:0001228">
    <property type="term" value="F:DNA-binding transcription activator activity, RNA polymerase II-specific"/>
    <property type="evidence" value="ECO:0007669"/>
    <property type="project" value="TreeGrafter"/>
</dbReference>
<keyword evidence="11" id="KW-1185">Reference proteome</keyword>
<dbReference type="Pfam" id="PF00170">
    <property type="entry name" value="bZIP_1"/>
    <property type="match status" value="1"/>
</dbReference>
<dbReference type="CTD" id="100533417"/>
<evidence type="ECO:0000256" key="2">
    <source>
        <dbReference type="ARBA" id="ARBA00007163"/>
    </source>
</evidence>
<dbReference type="Proteomes" id="UP000694888">
    <property type="component" value="Unplaced"/>
</dbReference>
<proteinExistence type="evidence at transcript level"/>
<reference evidence="12" key="2">
    <citation type="submission" date="2025-05" db="UniProtKB">
        <authorList>
            <consortium name="RefSeq"/>
        </authorList>
    </citation>
    <scope>IDENTIFICATION</scope>
</reference>
<dbReference type="FunFam" id="1.20.5.170:FF:000021">
    <property type="entry name" value="Cyclic AMP-dependent transcription factor ATF-4"/>
    <property type="match status" value="1"/>
</dbReference>
<keyword evidence="7" id="KW-0175">Coiled coil</keyword>
<comment type="subcellular location">
    <subcellularLocation>
        <location evidence="1">Nucleus</location>
    </subcellularLocation>
</comment>
<dbReference type="Gene3D" id="1.20.5.170">
    <property type="match status" value="1"/>
</dbReference>
<dbReference type="PROSITE" id="PS50217">
    <property type="entry name" value="BZIP"/>
    <property type="match status" value="1"/>
</dbReference>
<evidence type="ECO:0000313" key="11">
    <source>
        <dbReference type="Proteomes" id="UP000694888"/>
    </source>
</evidence>
<keyword evidence="4" id="KW-0238">DNA-binding</keyword>
<reference evidence="10 12" key="1">
    <citation type="journal article" date="1995" name="Cell">
        <title>Aplysia CREB2 represses long-term facilitation: relief of repression converts transient facilitation into long-term functional and structural change.</title>
        <authorList>
            <person name="Bartsch D."/>
            <person name="Ghirardi M."/>
            <person name="Skehel P.A."/>
            <person name="Karl K.A."/>
            <person name="Herder S.P."/>
            <person name="Chen M."/>
            <person name="Bailey C.H."/>
            <person name="Kandel E.R."/>
        </authorList>
    </citation>
    <scope>NUCLEOTIDE SEQUENCE</scope>
    <source>
        <tissue evidence="10">Central nervous system</tissue>
    </source>
</reference>
<dbReference type="GeneID" id="100533417"/>
<dbReference type="SUPFAM" id="SSF57959">
    <property type="entry name" value="Leucine zipper domain"/>
    <property type="match status" value="1"/>
</dbReference>
<dbReference type="OrthoDB" id="5847285at2759"/>
<gene>
    <name evidence="10 12" type="primary">ApCREB2</name>
    <name evidence="12" type="synonym">CREB2</name>
</gene>
<evidence type="ECO:0000259" key="9">
    <source>
        <dbReference type="PROSITE" id="PS50217"/>
    </source>
</evidence>
<keyword evidence="3" id="KW-0805">Transcription regulation</keyword>
<protein>
    <submittedName>
        <fullName evidence="10 12">ApCREB2</fullName>
    </submittedName>
</protein>
<keyword evidence="6" id="KW-0539">Nucleus</keyword>
<evidence type="ECO:0000256" key="1">
    <source>
        <dbReference type="ARBA" id="ARBA00004123"/>
    </source>
</evidence>
<evidence type="ECO:0000256" key="6">
    <source>
        <dbReference type="ARBA" id="ARBA00023242"/>
    </source>
</evidence>
<name>Q16946_APLCA</name>
<feature type="compositionally biased region" description="Low complexity" evidence="8">
    <location>
        <begin position="265"/>
        <end position="281"/>
    </location>
</feature>
<evidence type="ECO:0000313" key="10">
    <source>
        <dbReference type="EMBL" id="AAA92437.1"/>
    </source>
</evidence>
<feature type="region of interest" description="Disordered" evidence="8">
    <location>
        <begin position="227"/>
        <end position="246"/>
    </location>
</feature>
<organism evidence="10">
    <name type="scientific">Aplysia californica</name>
    <name type="common">California sea hare</name>
    <dbReference type="NCBI Taxonomy" id="6500"/>
    <lineage>
        <taxon>Eukaryota</taxon>
        <taxon>Metazoa</taxon>
        <taxon>Spiralia</taxon>
        <taxon>Lophotrochozoa</taxon>
        <taxon>Mollusca</taxon>
        <taxon>Gastropoda</taxon>
        <taxon>Heterobranchia</taxon>
        <taxon>Euthyneura</taxon>
        <taxon>Tectipleura</taxon>
        <taxon>Aplysiida</taxon>
        <taxon>Aplysioidea</taxon>
        <taxon>Aplysiidae</taxon>
        <taxon>Aplysia</taxon>
    </lineage>
</organism>
<keyword evidence="5" id="KW-0804">Transcription</keyword>
<dbReference type="AlphaFoldDB" id="Q16946"/>
<dbReference type="CDD" id="cd14692">
    <property type="entry name" value="bZIP_ATF4"/>
    <property type="match status" value="1"/>
</dbReference>
<evidence type="ECO:0000256" key="5">
    <source>
        <dbReference type="ARBA" id="ARBA00023163"/>
    </source>
</evidence>